<feature type="transmembrane region" description="Helical" evidence="8">
    <location>
        <begin position="381"/>
        <end position="402"/>
    </location>
</feature>
<feature type="transmembrane region" description="Helical" evidence="8">
    <location>
        <begin position="252"/>
        <end position="274"/>
    </location>
</feature>
<proteinExistence type="predicted"/>
<accession>L8GKQ3</accession>
<feature type="transmembrane region" description="Helical" evidence="8">
    <location>
        <begin position="280"/>
        <end position="301"/>
    </location>
</feature>
<feature type="domain" description="Sodium/calcium exchanger membrane region" evidence="9">
    <location>
        <begin position="283"/>
        <end position="397"/>
    </location>
</feature>
<keyword evidence="5" id="KW-0406">Ion transport</keyword>
<evidence type="ECO:0000259" key="10">
    <source>
        <dbReference type="Pfam" id="PF03733"/>
    </source>
</evidence>
<dbReference type="GO" id="GO:0006874">
    <property type="term" value="P:intracellular calcium ion homeostasis"/>
    <property type="evidence" value="ECO:0007669"/>
    <property type="project" value="TreeGrafter"/>
</dbReference>
<dbReference type="KEGG" id="acan:ACA1_244640"/>
<evidence type="ECO:0000256" key="8">
    <source>
        <dbReference type="SAM" id="Phobius"/>
    </source>
</evidence>
<feature type="domain" description="Sodium/calcium exchanger membrane region" evidence="9">
    <location>
        <begin position="503"/>
        <end position="553"/>
    </location>
</feature>
<dbReference type="PANTHER" id="PTHR31503:SF10">
    <property type="entry name" value="VNX1 PROTEIN"/>
    <property type="match status" value="1"/>
</dbReference>
<dbReference type="OrthoDB" id="16982at2759"/>
<evidence type="ECO:0000256" key="2">
    <source>
        <dbReference type="ARBA" id="ARBA00022448"/>
    </source>
</evidence>
<keyword evidence="6 8" id="KW-0472">Membrane</keyword>
<dbReference type="AlphaFoldDB" id="L8GKQ3"/>
<reference evidence="11 12" key="1">
    <citation type="journal article" date="2013" name="Genome Biol.">
        <title>Genome of Acanthamoeba castellanii highlights extensive lateral gene transfer and early evolution of tyrosine kinase signaling.</title>
        <authorList>
            <person name="Clarke M."/>
            <person name="Lohan A.J."/>
            <person name="Liu B."/>
            <person name="Lagkouvardos I."/>
            <person name="Roy S."/>
            <person name="Zafar N."/>
            <person name="Bertelli C."/>
            <person name="Schilde C."/>
            <person name="Kianianmomeni A."/>
            <person name="Burglin T.R."/>
            <person name="Frech C."/>
            <person name="Turcotte B."/>
            <person name="Kopec K.O."/>
            <person name="Synnott J.M."/>
            <person name="Choo C."/>
            <person name="Paponov I."/>
            <person name="Finkler A."/>
            <person name="Soon Heng Tan C."/>
            <person name="Hutchins A.P."/>
            <person name="Weinmeier T."/>
            <person name="Rattei T."/>
            <person name="Chu J.S."/>
            <person name="Gimenez G."/>
            <person name="Irimia M."/>
            <person name="Rigden D.J."/>
            <person name="Fitzpatrick D.A."/>
            <person name="Lorenzo-Morales J."/>
            <person name="Bateman A."/>
            <person name="Chiu C.H."/>
            <person name="Tang P."/>
            <person name="Hegemann P."/>
            <person name="Fromm H."/>
            <person name="Raoult D."/>
            <person name="Greub G."/>
            <person name="Miranda-Saavedra D."/>
            <person name="Chen N."/>
            <person name="Nash P."/>
            <person name="Ginger M.L."/>
            <person name="Horn M."/>
            <person name="Schaap P."/>
            <person name="Caler L."/>
            <person name="Loftus B."/>
        </authorList>
    </citation>
    <scope>NUCLEOTIDE SEQUENCE [LARGE SCALE GENOMIC DNA]</scope>
    <source>
        <strain evidence="11 12">Neff</strain>
    </source>
</reference>
<name>L8GKQ3_ACACF</name>
<dbReference type="Pfam" id="PF03733">
    <property type="entry name" value="YccF"/>
    <property type="match status" value="1"/>
</dbReference>
<feature type="transmembrane region" description="Helical" evidence="8">
    <location>
        <begin position="451"/>
        <end position="471"/>
    </location>
</feature>
<keyword evidence="2" id="KW-0813">Transport</keyword>
<evidence type="ECO:0000256" key="3">
    <source>
        <dbReference type="ARBA" id="ARBA00022692"/>
    </source>
</evidence>
<comment type="subcellular location">
    <subcellularLocation>
        <location evidence="1">Endomembrane system</location>
        <topology evidence="1">Multi-pass membrane protein</topology>
    </subcellularLocation>
</comment>
<evidence type="ECO:0000256" key="4">
    <source>
        <dbReference type="ARBA" id="ARBA00022989"/>
    </source>
</evidence>
<feature type="transmembrane region" description="Helical" evidence="8">
    <location>
        <begin position="173"/>
        <end position="200"/>
    </location>
</feature>
<dbReference type="GeneID" id="14913864"/>
<dbReference type="Pfam" id="PF01699">
    <property type="entry name" value="Na_Ca_ex"/>
    <property type="match status" value="2"/>
</dbReference>
<evidence type="ECO:0000256" key="1">
    <source>
        <dbReference type="ARBA" id="ARBA00004127"/>
    </source>
</evidence>
<evidence type="ECO:0000259" key="9">
    <source>
        <dbReference type="Pfam" id="PF01699"/>
    </source>
</evidence>
<dbReference type="RefSeq" id="XP_004335437.1">
    <property type="nucleotide sequence ID" value="XM_004335389.1"/>
</dbReference>
<dbReference type="InterPro" id="IPR005185">
    <property type="entry name" value="YccF"/>
</dbReference>
<dbReference type="VEuPathDB" id="AmoebaDB:ACA1_244640"/>
<dbReference type="Proteomes" id="UP000011083">
    <property type="component" value="Unassembled WGS sequence"/>
</dbReference>
<dbReference type="GO" id="GO:0015369">
    <property type="term" value="F:calcium:proton antiporter activity"/>
    <property type="evidence" value="ECO:0007669"/>
    <property type="project" value="TreeGrafter"/>
</dbReference>
<evidence type="ECO:0000256" key="6">
    <source>
        <dbReference type="ARBA" id="ARBA00023136"/>
    </source>
</evidence>
<feature type="transmembrane region" description="Helical" evidence="8">
    <location>
        <begin position="58"/>
        <end position="84"/>
    </location>
</feature>
<sequence>MNATNHPGGLTGGKPPPIKRLRASSTSQTDPTLQASLALPLTSPPPDSAESLVTVGNVLWVLLFGWVFYLLYALVAIICHATIVGRPYGRLCWKLKNYFLWPFGKYITGRRRRGRVSSLIRYPPITEDDDTLQEDGKLRDAENEELVTKAGSESHNAKPSGCRLLCSRLAYCLWLITGGLVLGLAHGVAFVVCWFSVVGIPMAKVNQTAMWLLVYRPLEIEIYGGRSYPLEEILLCAYQATNYNYYRFQVQGLNVVLVNLLPFVALTLVLGYAVPESLRPPPIIIFISALLSISPIAYYIGMAVASIAAQTNFAIGAMLTAIFGVSIEIILYSIALYKGGLVPLVQAGVVGSLLGDLLLLPGLSMIAGGLKYHEQRFSSRAAGVSSVLLIVSIIGVFGPTMYWQVNGDTTFSCDVCVPKDNSTIPLACTQCHTSPVDFYKDPLFQNTAQPLIYAVAAILPVSYLVGLLFTLKTHAHIFSNAAAGEGEGGDDGHDAPRWSKLKAVIILAVSIVLFSLVAEELVKAIEPTLEALNIGQTFAGVTVLALVPSSAETSHGFDSLIHF</sequence>
<dbReference type="EMBL" id="KB008093">
    <property type="protein sequence ID" value="ELR13424.1"/>
    <property type="molecule type" value="Genomic_DNA"/>
</dbReference>
<keyword evidence="3 8" id="KW-0812">Transmembrane</keyword>
<dbReference type="PANTHER" id="PTHR31503">
    <property type="entry name" value="VACUOLAR CALCIUM ION TRANSPORTER"/>
    <property type="match status" value="1"/>
</dbReference>
<dbReference type="InterPro" id="IPR004837">
    <property type="entry name" value="NaCa_Exmemb"/>
</dbReference>
<evidence type="ECO:0000256" key="7">
    <source>
        <dbReference type="SAM" id="MobiDB-lite"/>
    </source>
</evidence>
<evidence type="ECO:0000313" key="12">
    <source>
        <dbReference type="Proteomes" id="UP000011083"/>
    </source>
</evidence>
<dbReference type="GO" id="GO:0012505">
    <property type="term" value="C:endomembrane system"/>
    <property type="evidence" value="ECO:0007669"/>
    <property type="project" value="UniProtKB-SubCell"/>
</dbReference>
<keyword evidence="12" id="KW-1185">Reference proteome</keyword>
<organism evidence="11 12">
    <name type="scientific">Acanthamoeba castellanii (strain ATCC 30010 / Neff)</name>
    <dbReference type="NCBI Taxonomy" id="1257118"/>
    <lineage>
        <taxon>Eukaryota</taxon>
        <taxon>Amoebozoa</taxon>
        <taxon>Discosea</taxon>
        <taxon>Longamoebia</taxon>
        <taxon>Centramoebida</taxon>
        <taxon>Acanthamoebidae</taxon>
        <taxon>Acanthamoeba</taxon>
    </lineage>
</organism>
<dbReference type="InterPro" id="IPR004713">
    <property type="entry name" value="CaH_exchang"/>
</dbReference>
<feature type="transmembrane region" description="Helical" evidence="8">
    <location>
        <begin position="341"/>
        <end position="360"/>
    </location>
</feature>
<keyword evidence="4 8" id="KW-1133">Transmembrane helix</keyword>
<protein>
    <submittedName>
        <fullName evidence="11">Type II CAX cation/proton exchanger, putative</fullName>
    </submittedName>
</protein>
<feature type="transmembrane region" description="Helical" evidence="8">
    <location>
        <begin position="313"/>
        <end position="335"/>
    </location>
</feature>
<feature type="domain" description="Inner membrane component" evidence="10">
    <location>
        <begin position="55"/>
        <end position="105"/>
    </location>
</feature>
<evidence type="ECO:0000313" key="11">
    <source>
        <dbReference type="EMBL" id="ELR13424.1"/>
    </source>
</evidence>
<feature type="region of interest" description="Disordered" evidence="7">
    <location>
        <begin position="1"/>
        <end position="25"/>
    </location>
</feature>
<gene>
    <name evidence="11" type="ORF">ACA1_244640</name>
</gene>
<dbReference type="GO" id="GO:0016020">
    <property type="term" value="C:membrane"/>
    <property type="evidence" value="ECO:0007669"/>
    <property type="project" value="InterPro"/>
</dbReference>
<evidence type="ECO:0000256" key="5">
    <source>
        <dbReference type="ARBA" id="ARBA00023065"/>
    </source>
</evidence>